<sequence length="90" mass="9537">MTTTCSYKFTGSNLITDPLPIRDIDNFKLAGASLQNQGLGFTLAGSKAGIFDSQTRSQQATAQVYNWITIPPLSPQGTIVFQLSPTGAVG</sequence>
<keyword evidence="4" id="KW-1185">Reference proteome</keyword>
<name>A0AA37XI29_9MICO</name>
<evidence type="ECO:0000313" key="2">
    <source>
        <dbReference type="EMBL" id="GMA33716.1"/>
    </source>
</evidence>
<dbReference type="EMBL" id="BSUM01000003">
    <property type="protein sequence ID" value="GMA33649.1"/>
    <property type="molecule type" value="Genomic_DNA"/>
</dbReference>
<gene>
    <name evidence="1" type="ORF">GCM10025875_36410</name>
    <name evidence="2" type="ORF">GCM10025875_37080</name>
    <name evidence="3" type="ORF">GCM10025875_37720</name>
</gene>
<reference evidence="3" key="2">
    <citation type="submission" date="2023-02" db="EMBL/GenBank/DDBJ databases">
        <authorList>
            <person name="Sun Q."/>
            <person name="Mori K."/>
        </authorList>
    </citation>
    <scope>NUCLEOTIDE SEQUENCE</scope>
    <source>
        <strain evidence="3">NBRC 112290</strain>
    </source>
</reference>
<evidence type="ECO:0000313" key="3">
    <source>
        <dbReference type="EMBL" id="GMA33780.1"/>
    </source>
</evidence>
<protein>
    <submittedName>
        <fullName evidence="3">Uncharacterized protein</fullName>
    </submittedName>
</protein>
<dbReference type="EMBL" id="BSUM01000004">
    <property type="protein sequence ID" value="GMA33716.1"/>
    <property type="molecule type" value="Genomic_DNA"/>
</dbReference>
<proteinExistence type="predicted"/>
<evidence type="ECO:0000313" key="4">
    <source>
        <dbReference type="Proteomes" id="UP001157161"/>
    </source>
</evidence>
<evidence type="ECO:0000313" key="1">
    <source>
        <dbReference type="EMBL" id="GMA33649.1"/>
    </source>
</evidence>
<organism evidence="3 4">
    <name type="scientific">Litorihabitans aurantiacus</name>
    <dbReference type="NCBI Taxonomy" id="1930061"/>
    <lineage>
        <taxon>Bacteria</taxon>
        <taxon>Bacillati</taxon>
        <taxon>Actinomycetota</taxon>
        <taxon>Actinomycetes</taxon>
        <taxon>Micrococcales</taxon>
        <taxon>Beutenbergiaceae</taxon>
        <taxon>Litorihabitans</taxon>
    </lineage>
</organism>
<dbReference type="RefSeq" id="WP_284252910.1">
    <property type="nucleotide sequence ID" value="NZ_BSUM01000003.1"/>
</dbReference>
<dbReference type="Proteomes" id="UP001157161">
    <property type="component" value="Unassembled WGS sequence"/>
</dbReference>
<dbReference type="AlphaFoldDB" id="A0AA37XI29"/>
<dbReference type="EMBL" id="BSUM01000005">
    <property type="protein sequence ID" value="GMA33780.1"/>
    <property type="molecule type" value="Genomic_DNA"/>
</dbReference>
<accession>A0AA37XI29</accession>
<reference evidence="3" key="1">
    <citation type="journal article" date="2014" name="Int. J. Syst. Evol. Microbiol.">
        <title>Complete genome sequence of Corynebacterium casei LMG S-19264T (=DSM 44701T), isolated from a smear-ripened cheese.</title>
        <authorList>
            <consortium name="US DOE Joint Genome Institute (JGI-PGF)"/>
            <person name="Walter F."/>
            <person name="Albersmeier A."/>
            <person name="Kalinowski J."/>
            <person name="Ruckert C."/>
        </authorList>
    </citation>
    <scope>NUCLEOTIDE SEQUENCE</scope>
    <source>
        <strain evidence="3">NBRC 112290</strain>
    </source>
</reference>
<comment type="caution">
    <text evidence="3">The sequence shown here is derived from an EMBL/GenBank/DDBJ whole genome shotgun (WGS) entry which is preliminary data.</text>
</comment>